<feature type="compositionally biased region" description="Basic and acidic residues" evidence="1">
    <location>
        <begin position="7"/>
        <end position="16"/>
    </location>
</feature>
<gene>
    <name evidence="2" type="ORF">CALVIDRAFT_535656</name>
</gene>
<reference evidence="2 3" key="1">
    <citation type="journal article" date="2016" name="Mol. Biol. Evol.">
        <title>Comparative Genomics of Early-Diverging Mushroom-Forming Fungi Provides Insights into the Origins of Lignocellulose Decay Capabilities.</title>
        <authorList>
            <person name="Nagy L.G."/>
            <person name="Riley R."/>
            <person name="Tritt A."/>
            <person name="Adam C."/>
            <person name="Daum C."/>
            <person name="Floudas D."/>
            <person name="Sun H."/>
            <person name="Yadav J.S."/>
            <person name="Pangilinan J."/>
            <person name="Larsson K.H."/>
            <person name="Matsuura K."/>
            <person name="Barry K."/>
            <person name="Labutti K."/>
            <person name="Kuo R."/>
            <person name="Ohm R.A."/>
            <person name="Bhattacharya S.S."/>
            <person name="Shirouzu T."/>
            <person name="Yoshinaga Y."/>
            <person name="Martin F.M."/>
            <person name="Grigoriev I.V."/>
            <person name="Hibbett D.S."/>
        </authorList>
    </citation>
    <scope>NUCLEOTIDE SEQUENCE [LARGE SCALE GENOMIC DNA]</scope>
    <source>
        <strain evidence="2 3">TUFC12733</strain>
    </source>
</reference>
<keyword evidence="3" id="KW-1185">Reference proteome</keyword>
<evidence type="ECO:0000256" key="1">
    <source>
        <dbReference type="SAM" id="MobiDB-lite"/>
    </source>
</evidence>
<evidence type="ECO:0000313" key="3">
    <source>
        <dbReference type="Proteomes" id="UP000076738"/>
    </source>
</evidence>
<proteinExistence type="predicted"/>
<name>A0A167NTD8_CALVF</name>
<dbReference type="EMBL" id="KV417277">
    <property type="protein sequence ID" value="KZO98053.1"/>
    <property type="molecule type" value="Genomic_DNA"/>
</dbReference>
<sequence length="112" mass="12566">MAHIWHRRDGESKQKLQPEAAAVESDPNFLHFSISHGDPLAMSLTQQGGDMVYKSTTSSRVSDITCKSSGQSREVAKIRWNSFDIGTIMVEFPGQEPMHIEDFLKFVKDLGL</sequence>
<evidence type="ECO:0000313" key="2">
    <source>
        <dbReference type="EMBL" id="KZO98053.1"/>
    </source>
</evidence>
<organism evidence="2 3">
    <name type="scientific">Calocera viscosa (strain TUFC12733)</name>
    <dbReference type="NCBI Taxonomy" id="1330018"/>
    <lineage>
        <taxon>Eukaryota</taxon>
        <taxon>Fungi</taxon>
        <taxon>Dikarya</taxon>
        <taxon>Basidiomycota</taxon>
        <taxon>Agaricomycotina</taxon>
        <taxon>Dacrymycetes</taxon>
        <taxon>Dacrymycetales</taxon>
        <taxon>Dacrymycetaceae</taxon>
        <taxon>Calocera</taxon>
    </lineage>
</organism>
<dbReference type="AlphaFoldDB" id="A0A167NTD8"/>
<dbReference type="Proteomes" id="UP000076738">
    <property type="component" value="Unassembled WGS sequence"/>
</dbReference>
<protein>
    <submittedName>
        <fullName evidence="2">Uncharacterized protein</fullName>
    </submittedName>
</protein>
<feature type="region of interest" description="Disordered" evidence="1">
    <location>
        <begin position="1"/>
        <end position="20"/>
    </location>
</feature>
<accession>A0A167NTD8</accession>